<dbReference type="InterPro" id="IPR009363">
    <property type="entry name" value="Phage_Mu_Gp16"/>
</dbReference>
<name>A0A378R3Z3_9GAMM</name>
<dbReference type="STRING" id="1122244.GCA_000426885_01612"/>
<evidence type="ECO:0000313" key="2">
    <source>
        <dbReference type="Proteomes" id="UP000254065"/>
    </source>
</evidence>
<dbReference type="OrthoDB" id="7360086at2"/>
<dbReference type="EMBL" id="UGQB01000004">
    <property type="protein sequence ID" value="STZ09321.1"/>
    <property type="molecule type" value="Genomic_DNA"/>
</dbReference>
<proteinExistence type="predicted"/>
<organism evidence="1 2">
    <name type="scientific">Moraxella caprae</name>
    <dbReference type="NCBI Taxonomy" id="90240"/>
    <lineage>
        <taxon>Bacteria</taxon>
        <taxon>Pseudomonadati</taxon>
        <taxon>Pseudomonadota</taxon>
        <taxon>Gammaproteobacteria</taxon>
        <taxon>Moraxellales</taxon>
        <taxon>Moraxellaceae</taxon>
        <taxon>Moraxella</taxon>
    </lineage>
</organism>
<sequence>MSQHKTKLTALNKPKLIQLIHIGKSKLCLDDDTYRSLLVAMTSKDSTKAMNVYELNKVLTRLKQLGFVVTHKKKDPKPIDDKASLDIEQQIKLIRHLWLDLHALGAVRNESEQALATYIKNQTQTAIDDLSGEQASNVIERLKNWRKRVEKTKPTLNQRKPK</sequence>
<dbReference type="RefSeq" id="WP_036387832.1">
    <property type="nucleotide sequence ID" value="NZ_UGQB01000004.1"/>
</dbReference>
<dbReference type="Proteomes" id="UP000254065">
    <property type="component" value="Unassembled WGS sequence"/>
</dbReference>
<dbReference type="AlphaFoldDB" id="A0A378R3Z3"/>
<accession>A0A378R3Z3</accession>
<keyword evidence="2" id="KW-1185">Reference proteome</keyword>
<gene>
    <name evidence="1" type="ORF">NCTC12877_02337</name>
</gene>
<dbReference type="Pfam" id="PF06252">
    <property type="entry name" value="GemA"/>
    <property type="match status" value="1"/>
</dbReference>
<reference evidence="1 2" key="1">
    <citation type="submission" date="2018-06" db="EMBL/GenBank/DDBJ databases">
        <authorList>
            <consortium name="Pathogen Informatics"/>
            <person name="Doyle S."/>
        </authorList>
    </citation>
    <scope>NUCLEOTIDE SEQUENCE [LARGE SCALE GENOMIC DNA]</scope>
    <source>
        <strain evidence="1 2">NCTC12877</strain>
    </source>
</reference>
<protein>
    <submittedName>
        <fullName evidence="1">Mu-like prophage protein gp16</fullName>
    </submittedName>
</protein>
<evidence type="ECO:0000313" key="1">
    <source>
        <dbReference type="EMBL" id="STZ09321.1"/>
    </source>
</evidence>